<dbReference type="SMART" id="SM00331">
    <property type="entry name" value="PP2C_SIG"/>
    <property type="match status" value="1"/>
</dbReference>
<organism evidence="4 5">
    <name type="scientific">Herbiconiux flava</name>
    <dbReference type="NCBI Taxonomy" id="881268"/>
    <lineage>
        <taxon>Bacteria</taxon>
        <taxon>Bacillati</taxon>
        <taxon>Actinomycetota</taxon>
        <taxon>Actinomycetes</taxon>
        <taxon>Micrococcales</taxon>
        <taxon>Microbacteriaceae</taxon>
        <taxon>Herbiconiux</taxon>
    </lineage>
</organism>
<feature type="domain" description="GAF" evidence="2">
    <location>
        <begin position="22"/>
        <end position="165"/>
    </location>
</feature>
<dbReference type="Pfam" id="PF07228">
    <property type="entry name" value="SpoIIE"/>
    <property type="match status" value="1"/>
</dbReference>
<dbReference type="AlphaFoldDB" id="A0A852SL23"/>
<dbReference type="PANTHER" id="PTHR43102">
    <property type="entry name" value="SLR1143 PROTEIN"/>
    <property type="match status" value="1"/>
</dbReference>
<evidence type="ECO:0000259" key="3">
    <source>
        <dbReference type="SMART" id="SM00331"/>
    </source>
</evidence>
<dbReference type="InterPro" id="IPR036457">
    <property type="entry name" value="PPM-type-like_dom_sf"/>
</dbReference>
<evidence type="ECO:0000313" key="5">
    <source>
        <dbReference type="Proteomes" id="UP000549913"/>
    </source>
</evidence>
<dbReference type="RefSeq" id="WP_179546676.1">
    <property type="nucleotide sequence ID" value="NZ_BSEW01000001.1"/>
</dbReference>
<gene>
    <name evidence="4" type="ORF">BJ984_000479</name>
</gene>
<dbReference type="SUPFAM" id="SSF81606">
    <property type="entry name" value="PP2C-like"/>
    <property type="match status" value="1"/>
</dbReference>
<name>A0A852SL23_9MICO</name>
<dbReference type="SMART" id="SM00065">
    <property type="entry name" value="GAF"/>
    <property type="match status" value="1"/>
</dbReference>
<sequence length="389" mass="40424">MTGEAEERRLAAIEATGLLGTGPEERFDRITRLAQELLDAPMSYLNLVDDVSLVVKSPQAVGEPAPRYPYGTAFCEYTVHGKGLFEVPDAQSDPRFAHTPAVTVFGVRSYAGVPLRTDDGEAVGTLCVMHPEARTLSADERARLGELGRWAEGELRMGAGSPGRRSGSGGAGSGVHSEGAVSALSLPLGEISGDLYAWQRTGSGLTVTVGDVMGKGVVAGSVADELRASLASSSSSASGPAVALSRAAASLEPRLSSLGAFVTLFHARIDDSGRVDYVDAGHGLTLIVPASDGDPVERLASRDLPLGVQDAASGWAPRTVQLQPGDTLLSVTDGVLELDDSTLDSLLRLADELRARPDVGGFLDGVAARVEVAAVDDDVTVLVVTLPER</sequence>
<comment type="caution">
    <text evidence="4">The sequence shown here is derived from an EMBL/GenBank/DDBJ whole genome shotgun (WGS) entry which is preliminary data.</text>
</comment>
<feature type="domain" description="PPM-type phosphatase" evidence="3">
    <location>
        <begin position="176"/>
        <end position="386"/>
    </location>
</feature>
<dbReference type="Gene3D" id="3.60.40.10">
    <property type="entry name" value="PPM-type phosphatase domain"/>
    <property type="match status" value="1"/>
</dbReference>
<reference evidence="4 5" key="1">
    <citation type="submission" date="2020-07" db="EMBL/GenBank/DDBJ databases">
        <title>Sequencing the genomes of 1000 actinobacteria strains.</title>
        <authorList>
            <person name="Klenk H.-P."/>
        </authorList>
    </citation>
    <scope>NUCLEOTIDE SEQUENCE [LARGE SCALE GENOMIC DNA]</scope>
    <source>
        <strain evidence="4 5">DSM 26474</strain>
    </source>
</reference>
<dbReference type="PANTHER" id="PTHR43102:SF2">
    <property type="entry name" value="GAF DOMAIN-CONTAINING PROTEIN"/>
    <property type="match status" value="1"/>
</dbReference>
<evidence type="ECO:0000256" key="1">
    <source>
        <dbReference type="SAM" id="MobiDB-lite"/>
    </source>
</evidence>
<dbReference type="InterPro" id="IPR003018">
    <property type="entry name" value="GAF"/>
</dbReference>
<accession>A0A852SL23</accession>
<dbReference type="SUPFAM" id="SSF55781">
    <property type="entry name" value="GAF domain-like"/>
    <property type="match status" value="1"/>
</dbReference>
<keyword evidence="5" id="KW-1185">Reference proteome</keyword>
<protein>
    <recommendedName>
        <fullName evidence="6">GAF domain-containing protein</fullName>
    </recommendedName>
</protein>
<evidence type="ECO:0000259" key="2">
    <source>
        <dbReference type="SMART" id="SM00065"/>
    </source>
</evidence>
<feature type="region of interest" description="Disordered" evidence="1">
    <location>
        <begin position="155"/>
        <end position="176"/>
    </location>
</feature>
<dbReference type="EMBL" id="JACCBM010000001">
    <property type="protein sequence ID" value="NYD69321.1"/>
    <property type="molecule type" value="Genomic_DNA"/>
</dbReference>
<dbReference type="Pfam" id="PF01590">
    <property type="entry name" value="GAF"/>
    <property type="match status" value="1"/>
</dbReference>
<evidence type="ECO:0000313" key="4">
    <source>
        <dbReference type="EMBL" id="NYD69321.1"/>
    </source>
</evidence>
<dbReference type="InterPro" id="IPR001932">
    <property type="entry name" value="PPM-type_phosphatase-like_dom"/>
</dbReference>
<dbReference type="Proteomes" id="UP000549913">
    <property type="component" value="Unassembled WGS sequence"/>
</dbReference>
<dbReference type="Gene3D" id="3.30.450.40">
    <property type="match status" value="1"/>
</dbReference>
<evidence type="ECO:0008006" key="6">
    <source>
        <dbReference type="Google" id="ProtNLM"/>
    </source>
</evidence>
<dbReference type="InterPro" id="IPR029016">
    <property type="entry name" value="GAF-like_dom_sf"/>
</dbReference>
<proteinExistence type="predicted"/>